<dbReference type="InterPro" id="IPR036200">
    <property type="entry name" value="Attachment_G3P_N_sf"/>
</dbReference>
<evidence type="ECO:0000256" key="2">
    <source>
        <dbReference type="SAM" id="Phobius"/>
    </source>
</evidence>
<dbReference type="AlphaFoldDB" id="A0A419AUN1"/>
<dbReference type="Gene3D" id="2.30.27.10">
    <property type="entry name" value="Phage FD Coat Protein,Membrane penetration domain"/>
    <property type="match status" value="1"/>
</dbReference>
<accession>A0A419AUN1</accession>
<feature type="compositionally biased region" description="Low complexity" evidence="1">
    <location>
        <begin position="188"/>
        <end position="214"/>
    </location>
</feature>
<sequence>MLIIRLVISFSLFVSFYSHSESELYFKKDYLTQPYSSYSVSTGLNTVTQSKIDEACQKSLATAKKDIEGRLSKLDSNYVDSYSDCDTSAVKAGTYPRNEVIPSVFVTGFIFHFPENSSCDAAESMTGTFNNVYGSRTYINYNGCQYESSGVIVCDNAGTTCSADWKPTGQKADPAYGNATADDGSQNGSGEDNNTGNNSGGSNTDTGGNNSNGTASLDEKQVARAVTTGIKDATPELSKSISTGIRDELTELDTSKNDQTYADDKTKSNLATLNNNIGDLVRGVGRYVDPADNGAKYGEGTSSMDLAVSNASEYDISNDSHGAMWESFLNDSALRPKIPTGNGCSDFIMFSGTVYQIDIGCDKLQDIKSMLTWVMYCLTFWYAFTSLTSLLRKGE</sequence>
<evidence type="ECO:0000313" key="3">
    <source>
        <dbReference type="EMBL" id="RJL50484.1"/>
    </source>
</evidence>
<dbReference type="SUPFAM" id="SSF50176">
    <property type="entry name" value="N-terminal domains of the minor coat protein g3p"/>
    <property type="match status" value="1"/>
</dbReference>
<feature type="region of interest" description="Disordered" evidence="1">
    <location>
        <begin position="164"/>
        <end position="218"/>
    </location>
</feature>
<proteinExistence type="predicted"/>
<dbReference type="Proteomes" id="UP000283655">
    <property type="component" value="Unassembled WGS sequence"/>
</dbReference>
<feature type="transmembrane region" description="Helical" evidence="2">
    <location>
        <begin position="370"/>
        <end position="391"/>
    </location>
</feature>
<organism evidence="3 4">
    <name type="scientific">Pectobacterium carotovorum</name>
    <name type="common">Erwinia carotovora</name>
    <dbReference type="NCBI Taxonomy" id="554"/>
    <lineage>
        <taxon>Bacteria</taxon>
        <taxon>Pseudomonadati</taxon>
        <taxon>Pseudomonadota</taxon>
        <taxon>Gammaproteobacteria</taxon>
        <taxon>Enterobacterales</taxon>
        <taxon>Pectobacteriaceae</taxon>
        <taxon>Pectobacterium</taxon>
    </lineage>
</organism>
<dbReference type="RefSeq" id="WP_119873986.1">
    <property type="nucleotide sequence ID" value="NZ_QZDH01000031.1"/>
</dbReference>
<keyword evidence="2" id="KW-0812">Transmembrane</keyword>
<dbReference type="EMBL" id="QZDH01000031">
    <property type="protein sequence ID" value="RJL50484.1"/>
    <property type="molecule type" value="Genomic_DNA"/>
</dbReference>
<gene>
    <name evidence="3" type="ORF">D5071_12935</name>
</gene>
<protein>
    <submittedName>
        <fullName evidence="3">Attachment protein</fullName>
    </submittedName>
</protein>
<keyword evidence="2" id="KW-0472">Membrane</keyword>
<keyword evidence="2" id="KW-1133">Transmembrane helix</keyword>
<evidence type="ECO:0000256" key="1">
    <source>
        <dbReference type="SAM" id="MobiDB-lite"/>
    </source>
</evidence>
<evidence type="ECO:0000313" key="4">
    <source>
        <dbReference type="Proteomes" id="UP000283655"/>
    </source>
</evidence>
<reference evidence="3 4" key="1">
    <citation type="submission" date="2018-09" db="EMBL/GenBank/DDBJ databases">
        <title>Phylogenetic diversity of Pectobacterium and Dickeya strains causing blackleg disease of potato in Morocco.</title>
        <authorList>
            <person name="Oulghazi S."/>
            <person name="Moumni M."/>
            <person name="Faure D."/>
        </authorList>
    </citation>
    <scope>NUCLEOTIDE SEQUENCE [LARGE SCALE GENOMIC DNA]</scope>
    <source>
        <strain evidence="3 4">S1.15.11.2D</strain>
    </source>
</reference>
<comment type="caution">
    <text evidence="3">The sequence shown here is derived from an EMBL/GenBank/DDBJ whole genome shotgun (WGS) entry which is preliminary data.</text>
</comment>
<name>A0A419AUN1_PECCA</name>